<gene>
    <name evidence="4" type="ORF">BHQ18_16175</name>
</gene>
<feature type="region of interest" description="Disordered" evidence="1">
    <location>
        <begin position="54"/>
        <end position="103"/>
    </location>
</feature>
<accession>A0A1E3RH07</accession>
<sequence>MSYPTPGPIPPGHDYPGYHPGRQRRTPWLWIALAVAVVIIVVLSAVLIAQNSGDEPATATPAAPAPSSAIQPGPSDSIQPPQSTNAGPSMTCDGYTASVDETSQPGWNATINRYGLAYAAPPDWTIAACGVRTGWAQPCPEGQCVIRELGAVATVPNPACTKQNLAIAGVTGSKNPDIRAALDEEMQTVAPIYTRDRKTPNIEYAPIREFSIGPHPAVQTVATVTGIATSECTGPSAFHSIVVTTVPKVEGSVVFVISLREGSTASPNSNVINEMVDTLRSPA</sequence>
<feature type="transmembrane region" description="Helical" evidence="2">
    <location>
        <begin position="28"/>
        <end position="49"/>
    </location>
</feature>
<organism evidence="4 5">
    <name type="scientific">Mycolicibacterium flavescens</name>
    <name type="common">Mycobacterium flavescens</name>
    <dbReference type="NCBI Taxonomy" id="1776"/>
    <lineage>
        <taxon>Bacteria</taxon>
        <taxon>Bacillati</taxon>
        <taxon>Actinomycetota</taxon>
        <taxon>Actinomycetes</taxon>
        <taxon>Mycobacteriales</taxon>
        <taxon>Mycobacteriaceae</taxon>
        <taxon>Mycolicibacterium</taxon>
    </lineage>
</organism>
<dbReference type="InterPro" id="IPR058330">
    <property type="entry name" value="DUF8017"/>
</dbReference>
<feature type="domain" description="DUF8017" evidence="3">
    <location>
        <begin position="103"/>
        <end position="281"/>
    </location>
</feature>
<keyword evidence="2" id="KW-0472">Membrane</keyword>
<protein>
    <recommendedName>
        <fullName evidence="3">DUF8017 domain-containing protein</fullName>
    </recommendedName>
</protein>
<dbReference type="OrthoDB" id="5180029at2"/>
<comment type="caution">
    <text evidence="4">The sequence shown here is derived from an EMBL/GenBank/DDBJ whole genome shotgun (WGS) entry which is preliminary data.</text>
</comment>
<feature type="compositionally biased region" description="Polar residues" evidence="1">
    <location>
        <begin position="74"/>
        <end position="88"/>
    </location>
</feature>
<evidence type="ECO:0000256" key="2">
    <source>
        <dbReference type="SAM" id="Phobius"/>
    </source>
</evidence>
<dbReference type="STRING" id="1776.BHQ18_16175"/>
<dbReference type="AlphaFoldDB" id="A0A1E3RH07"/>
<evidence type="ECO:0000259" key="3">
    <source>
        <dbReference type="Pfam" id="PF26056"/>
    </source>
</evidence>
<feature type="compositionally biased region" description="Low complexity" evidence="1">
    <location>
        <begin position="56"/>
        <end position="69"/>
    </location>
</feature>
<reference evidence="5" key="1">
    <citation type="submission" date="2016-09" db="EMBL/GenBank/DDBJ databases">
        <authorList>
            <person name="Greninger A.L."/>
            <person name="Jerome K.R."/>
            <person name="Mcnair B."/>
            <person name="Wallis C."/>
            <person name="Fang F."/>
        </authorList>
    </citation>
    <scope>NUCLEOTIDE SEQUENCE [LARGE SCALE GENOMIC DNA]</scope>
    <source>
        <strain evidence="5">M6</strain>
    </source>
</reference>
<dbReference type="RefSeq" id="WP_069414648.1">
    <property type="nucleotide sequence ID" value="NZ_JACKUL010000015.1"/>
</dbReference>
<proteinExistence type="predicted"/>
<name>A0A1E3RH07_MYCFV</name>
<evidence type="ECO:0000256" key="1">
    <source>
        <dbReference type="SAM" id="MobiDB-lite"/>
    </source>
</evidence>
<keyword evidence="5" id="KW-1185">Reference proteome</keyword>
<dbReference type="Proteomes" id="UP000094053">
    <property type="component" value="Unassembled WGS sequence"/>
</dbReference>
<dbReference type="EMBL" id="MIHA01000011">
    <property type="protein sequence ID" value="ODQ89131.1"/>
    <property type="molecule type" value="Genomic_DNA"/>
</dbReference>
<evidence type="ECO:0000313" key="4">
    <source>
        <dbReference type="EMBL" id="ODQ89131.1"/>
    </source>
</evidence>
<keyword evidence="2" id="KW-1133">Transmembrane helix</keyword>
<keyword evidence="2" id="KW-0812">Transmembrane</keyword>
<dbReference type="Pfam" id="PF26056">
    <property type="entry name" value="DUF8017"/>
    <property type="match status" value="1"/>
</dbReference>
<evidence type="ECO:0000313" key="5">
    <source>
        <dbReference type="Proteomes" id="UP000094053"/>
    </source>
</evidence>